<reference evidence="11" key="1">
    <citation type="submission" date="2019-08" db="EMBL/GenBank/DDBJ databases">
        <authorList>
            <person name="Kucharzyk K."/>
            <person name="Murdoch R.W."/>
            <person name="Higgins S."/>
            <person name="Loffler F."/>
        </authorList>
    </citation>
    <scope>NUCLEOTIDE SEQUENCE</scope>
</reference>
<evidence type="ECO:0000256" key="3">
    <source>
        <dbReference type="ARBA" id="ARBA00022475"/>
    </source>
</evidence>
<evidence type="ECO:0000256" key="9">
    <source>
        <dbReference type="SAM" id="Phobius"/>
    </source>
</evidence>
<dbReference type="GO" id="GO:0015031">
    <property type="term" value="P:protein transport"/>
    <property type="evidence" value="ECO:0007669"/>
    <property type="project" value="UniProtKB-KW"/>
</dbReference>
<feature type="domain" description="Membrane insertase YidC/Oxa/ALB C-terminal" evidence="10">
    <location>
        <begin position="26"/>
        <end position="203"/>
    </location>
</feature>
<protein>
    <submittedName>
        <fullName evidence="11">Membrane protein insertase MisCA</fullName>
    </submittedName>
</protein>
<dbReference type="InterPro" id="IPR001708">
    <property type="entry name" value="YidC/ALB3/OXA1/COX18"/>
</dbReference>
<evidence type="ECO:0000256" key="5">
    <source>
        <dbReference type="ARBA" id="ARBA00022927"/>
    </source>
</evidence>
<keyword evidence="6 9" id="KW-1133">Transmembrane helix</keyword>
<dbReference type="GO" id="GO:0005886">
    <property type="term" value="C:plasma membrane"/>
    <property type="evidence" value="ECO:0007669"/>
    <property type="project" value="UniProtKB-SubCell"/>
</dbReference>
<dbReference type="CDD" id="cd20070">
    <property type="entry name" value="5TM_YidC_Alb3"/>
    <property type="match status" value="1"/>
</dbReference>
<keyword evidence="2" id="KW-0813">Transport</keyword>
<feature type="transmembrane region" description="Helical" evidence="9">
    <location>
        <begin position="26"/>
        <end position="43"/>
    </location>
</feature>
<proteinExistence type="predicted"/>
<evidence type="ECO:0000256" key="1">
    <source>
        <dbReference type="ARBA" id="ARBA00004651"/>
    </source>
</evidence>
<comment type="caution">
    <text evidence="11">The sequence shown here is derived from an EMBL/GenBank/DDBJ whole genome shotgun (WGS) entry which is preliminary data.</text>
</comment>
<dbReference type="AlphaFoldDB" id="A0A645C238"/>
<dbReference type="Pfam" id="PF02096">
    <property type="entry name" value="60KD_IMP"/>
    <property type="match status" value="1"/>
</dbReference>
<dbReference type="GO" id="GO:0032977">
    <property type="term" value="F:membrane insertase activity"/>
    <property type="evidence" value="ECO:0007669"/>
    <property type="project" value="InterPro"/>
</dbReference>
<dbReference type="InterPro" id="IPR028055">
    <property type="entry name" value="YidC/Oxa/ALB_C"/>
</dbReference>
<keyword evidence="8" id="KW-0143">Chaperone</keyword>
<keyword evidence="7 9" id="KW-0472">Membrane</keyword>
<dbReference type="EMBL" id="VSSQ01024101">
    <property type="protein sequence ID" value="MPM71418.1"/>
    <property type="molecule type" value="Genomic_DNA"/>
</dbReference>
<keyword evidence="5" id="KW-0653">Protein transport</keyword>
<evidence type="ECO:0000259" key="10">
    <source>
        <dbReference type="Pfam" id="PF02096"/>
    </source>
</evidence>
<evidence type="ECO:0000256" key="4">
    <source>
        <dbReference type="ARBA" id="ARBA00022692"/>
    </source>
</evidence>
<dbReference type="PANTHER" id="PTHR12428">
    <property type="entry name" value="OXA1"/>
    <property type="match status" value="1"/>
</dbReference>
<dbReference type="InterPro" id="IPR047196">
    <property type="entry name" value="YidC_ALB_C"/>
</dbReference>
<evidence type="ECO:0000256" key="2">
    <source>
        <dbReference type="ARBA" id="ARBA00022448"/>
    </source>
</evidence>
<name>A0A645C238_9ZZZZ</name>
<keyword evidence="3" id="KW-1003">Cell membrane</keyword>
<comment type="subcellular location">
    <subcellularLocation>
        <location evidence="1">Cell membrane</location>
        <topology evidence="1">Multi-pass membrane protein</topology>
    </subcellularLocation>
</comment>
<dbReference type="NCBIfam" id="TIGR03592">
    <property type="entry name" value="yidC_oxa1_cterm"/>
    <property type="match status" value="1"/>
</dbReference>
<evidence type="ECO:0000313" key="11">
    <source>
        <dbReference type="EMBL" id="MPM71418.1"/>
    </source>
</evidence>
<sequence>MSQIMNAITEIAQVALDWCFSITGNYGLAIILFTVIFTALLTPTRIASVKQSKATLLLQPQLNEINEKFKGNPEKINAATQELWKKYGINPLAGCLPTLLQLPIFIAVLSVFRNISFPEGPASAFLWISNLAEIDPYRILPILAGVASYLQSWASGLTKDPKQRTTVMMMPAMMTWICWSQPASLGIYWAVSQLAYMAQSLIVGRFITVSPIAEENADTKK</sequence>
<evidence type="ECO:0000256" key="7">
    <source>
        <dbReference type="ARBA" id="ARBA00023136"/>
    </source>
</evidence>
<evidence type="ECO:0000256" key="6">
    <source>
        <dbReference type="ARBA" id="ARBA00022989"/>
    </source>
</evidence>
<evidence type="ECO:0000256" key="8">
    <source>
        <dbReference type="ARBA" id="ARBA00023186"/>
    </source>
</evidence>
<dbReference type="PANTHER" id="PTHR12428:SF65">
    <property type="entry name" value="CYTOCHROME C OXIDASE ASSEMBLY PROTEIN COX18, MITOCHONDRIAL"/>
    <property type="match status" value="1"/>
</dbReference>
<accession>A0A645C238</accession>
<dbReference type="GO" id="GO:0051205">
    <property type="term" value="P:protein insertion into membrane"/>
    <property type="evidence" value="ECO:0007669"/>
    <property type="project" value="TreeGrafter"/>
</dbReference>
<organism evidence="11">
    <name type="scientific">bioreactor metagenome</name>
    <dbReference type="NCBI Taxonomy" id="1076179"/>
    <lineage>
        <taxon>unclassified sequences</taxon>
        <taxon>metagenomes</taxon>
        <taxon>ecological metagenomes</taxon>
    </lineage>
</organism>
<keyword evidence="4 9" id="KW-0812">Transmembrane</keyword>
<gene>
    <name evidence="11" type="primary">misCA_2</name>
    <name evidence="11" type="ORF">SDC9_118383</name>
</gene>